<accession>A0ABD4Z840</accession>
<evidence type="ECO:0000313" key="3">
    <source>
        <dbReference type="Proteomes" id="UP001529235"/>
    </source>
</evidence>
<sequence length="389" mass="42963">MMWYFISTFVYGILSALDPLLFVFIAYTLNNVSGVYMGVLSAAWSIVYIIANKFLGSLADDGHNKLLCVITLICVSVIAYFFNSINYVIGFLIYILHAVAIASLNLAINVTILESFDSDFWNKMTLYNRVANNIVRGATLMMASMFGATLIVNLFHAVLLGAAISGFLMPSLIMSFERRFYKLNKMLDRIGHYIKASSSLLYLDKPKTALDVFMKVWNSAENISSIRVLITTAGAVAVGDYIFTVIPLVLKSKIILTDMWKVYGVAAVASALISFLLRNTDFSSRFLAFSLFLLRLAVLVMGFNLVSNVTYLVLYILTTSTIFMLLDSTLYNIYIEARSGFGTSTYFIFRELGSVIGSLLGGLAISLGPYQFLAIVLAMGLATSVPLIL</sequence>
<keyword evidence="3" id="KW-1185">Reference proteome</keyword>
<dbReference type="InterPro" id="IPR036259">
    <property type="entry name" value="MFS_trans_sf"/>
</dbReference>
<keyword evidence="1" id="KW-0812">Transmembrane</keyword>
<comment type="caution">
    <text evidence="2">The sequence shown here is derived from an EMBL/GenBank/DDBJ whole genome shotgun (WGS) entry which is preliminary data.</text>
</comment>
<feature type="transmembrane region" description="Helical" evidence="1">
    <location>
        <begin position="66"/>
        <end position="85"/>
    </location>
</feature>
<evidence type="ECO:0000256" key="1">
    <source>
        <dbReference type="SAM" id="Phobius"/>
    </source>
</evidence>
<feature type="transmembrane region" description="Helical" evidence="1">
    <location>
        <begin position="35"/>
        <end position="54"/>
    </location>
</feature>
<keyword evidence="1" id="KW-0472">Membrane</keyword>
<evidence type="ECO:0008006" key="4">
    <source>
        <dbReference type="Google" id="ProtNLM"/>
    </source>
</evidence>
<feature type="transmembrane region" description="Helical" evidence="1">
    <location>
        <begin position="286"/>
        <end position="306"/>
    </location>
</feature>
<feature type="transmembrane region" description="Helical" evidence="1">
    <location>
        <begin position="91"/>
        <end position="113"/>
    </location>
</feature>
<dbReference type="EMBL" id="JASNVW010000004">
    <property type="protein sequence ID" value="MDK6029172.1"/>
    <property type="molecule type" value="Genomic_DNA"/>
</dbReference>
<dbReference type="AlphaFoldDB" id="A0ABD4Z840"/>
<evidence type="ECO:0000313" key="2">
    <source>
        <dbReference type="EMBL" id="MDK6029172.1"/>
    </source>
</evidence>
<gene>
    <name evidence="2" type="ORF">QPL79_07330</name>
</gene>
<reference evidence="2 3" key="1">
    <citation type="submission" date="2023-05" db="EMBL/GenBank/DDBJ databases">
        <title>A new hyperthermophilic archaea 'Ignisphaera cupida' sp. nov. and description of the family 'Ignisphaeraceae' fam. nov.</title>
        <authorList>
            <person name="Podosokorskaya O.A."/>
            <person name="Elcheninov A.G."/>
            <person name="Klukina A."/>
            <person name="Merkel A.Y."/>
        </authorList>
    </citation>
    <scope>NUCLEOTIDE SEQUENCE [LARGE SCALE GENOMIC DNA]</scope>
    <source>
        <strain evidence="2 3">4213-co</strain>
    </source>
</reference>
<organism evidence="2 3">
    <name type="scientific">Ignisphaera cupida</name>
    <dbReference type="NCBI Taxonomy" id="3050454"/>
    <lineage>
        <taxon>Archaea</taxon>
        <taxon>Thermoproteota</taxon>
        <taxon>Thermoprotei</taxon>
        <taxon>Desulfurococcales</taxon>
        <taxon>Desulfurococcaceae</taxon>
        <taxon>Ignisphaera</taxon>
    </lineage>
</organism>
<protein>
    <recommendedName>
        <fullName evidence="4">MFS transporter</fullName>
    </recommendedName>
</protein>
<dbReference type="Proteomes" id="UP001529235">
    <property type="component" value="Unassembled WGS sequence"/>
</dbReference>
<feature type="transmembrane region" description="Helical" evidence="1">
    <location>
        <begin position="228"/>
        <end position="250"/>
    </location>
</feature>
<keyword evidence="1" id="KW-1133">Transmembrane helix</keyword>
<feature type="transmembrane region" description="Helical" evidence="1">
    <location>
        <begin position="262"/>
        <end position="279"/>
    </location>
</feature>
<feature type="transmembrane region" description="Helical" evidence="1">
    <location>
        <begin position="158"/>
        <end position="176"/>
    </location>
</feature>
<dbReference type="RefSeq" id="WP_285274156.1">
    <property type="nucleotide sequence ID" value="NZ_JASNVW010000004.1"/>
</dbReference>
<feature type="transmembrane region" description="Helical" evidence="1">
    <location>
        <begin position="312"/>
        <end position="335"/>
    </location>
</feature>
<proteinExistence type="predicted"/>
<dbReference type="SUPFAM" id="SSF103473">
    <property type="entry name" value="MFS general substrate transporter"/>
    <property type="match status" value="1"/>
</dbReference>
<feature type="transmembrane region" description="Helical" evidence="1">
    <location>
        <begin position="9"/>
        <end position="29"/>
    </location>
</feature>
<name>A0ABD4Z840_9CREN</name>